<dbReference type="EMBL" id="JAMZMM010000088">
    <property type="protein sequence ID" value="MCP2729022.1"/>
    <property type="molecule type" value="Genomic_DNA"/>
</dbReference>
<evidence type="ECO:0000313" key="3">
    <source>
        <dbReference type="Proteomes" id="UP001204953"/>
    </source>
</evidence>
<gene>
    <name evidence="1" type="ORF">NJ959_11195</name>
    <name evidence="2" type="ORF">NJ959_15095</name>
</gene>
<evidence type="ECO:0000313" key="1">
    <source>
        <dbReference type="EMBL" id="MCP2729022.1"/>
    </source>
</evidence>
<dbReference type="EMBL" id="JAMZMM010000140">
    <property type="protein sequence ID" value="MCP2729778.1"/>
    <property type="molecule type" value="Genomic_DNA"/>
</dbReference>
<keyword evidence="3" id="KW-1185">Reference proteome</keyword>
<name>A0AAE3GUW1_9CYAN</name>
<organism evidence="1 3">
    <name type="scientific">Limnofasciculus baicalensis BBK-W-15</name>
    <dbReference type="NCBI Taxonomy" id="2699891"/>
    <lineage>
        <taxon>Bacteria</taxon>
        <taxon>Bacillati</taxon>
        <taxon>Cyanobacteriota</taxon>
        <taxon>Cyanophyceae</taxon>
        <taxon>Coleofasciculales</taxon>
        <taxon>Coleofasciculaceae</taxon>
        <taxon>Limnofasciculus</taxon>
        <taxon>Limnofasciculus baicalensis</taxon>
    </lineage>
</organism>
<dbReference type="Proteomes" id="UP001204953">
    <property type="component" value="Unassembled WGS sequence"/>
</dbReference>
<protein>
    <submittedName>
        <fullName evidence="1">Uncharacterized protein</fullName>
    </submittedName>
</protein>
<evidence type="ECO:0000313" key="2">
    <source>
        <dbReference type="EMBL" id="MCP2729778.1"/>
    </source>
</evidence>
<accession>A0AAE3GUW1</accession>
<sequence length="130" mass="14600">MAAGIVYQTLSLARSNATTQKVDYSIDFRRDYDGFSYCVRLSVNECGNWQSFTGVYLARCTFPSNGQNFAATKLLTGSVCTARVSWTGSVEGRLGGVYLKPNPLSRYCRGVWTKTLLWVLDNREINRCED</sequence>
<dbReference type="AlphaFoldDB" id="A0AAE3GUW1"/>
<comment type="caution">
    <text evidence="1">The sequence shown here is derived from an EMBL/GenBank/DDBJ whole genome shotgun (WGS) entry which is preliminary data.</text>
</comment>
<proteinExistence type="predicted"/>
<dbReference type="RefSeq" id="WP_254011811.1">
    <property type="nucleotide sequence ID" value="NZ_JAMZMM010000088.1"/>
</dbReference>
<reference evidence="1" key="1">
    <citation type="submission" date="2022-06" db="EMBL/GenBank/DDBJ databases">
        <title>New cyanobacteria of genus Symplocastrum in benthos of Lake Baikal.</title>
        <authorList>
            <person name="Sorokovikova E."/>
            <person name="Tikhonova I."/>
            <person name="Krasnopeev A."/>
            <person name="Evseev P."/>
            <person name="Gladkikh A."/>
            <person name="Belykh O."/>
        </authorList>
    </citation>
    <scope>NUCLEOTIDE SEQUENCE</scope>
    <source>
        <strain evidence="1">BBK-W-15</strain>
    </source>
</reference>